<gene>
    <name evidence="2" type="ORF">MTR67_018721</name>
</gene>
<evidence type="ECO:0000313" key="2">
    <source>
        <dbReference type="EMBL" id="WMV25336.1"/>
    </source>
</evidence>
<name>A0AAF0QL73_SOLVR</name>
<evidence type="ECO:0000259" key="1">
    <source>
        <dbReference type="Pfam" id="PF14111"/>
    </source>
</evidence>
<dbReference type="Proteomes" id="UP001234989">
    <property type="component" value="Chromosome 4"/>
</dbReference>
<proteinExistence type="predicted"/>
<feature type="domain" description="DUF4283" evidence="1">
    <location>
        <begin position="4"/>
        <end position="71"/>
    </location>
</feature>
<dbReference type="InterPro" id="IPR025558">
    <property type="entry name" value="DUF4283"/>
</dbReference>
<keyword evidence="3" id="KW-1185">Reference proteome</keyword>
<reference evidence="2" key="1">
    <citation type="submission" date="2023-08" db="EMBL/GenBank/DDBJ databases">
        <title>A de novo genome assembly of Solanum verrucosum Schlechtendal, a Mexican diploid species geographically isolated from the other diploid A-genome species in potato relatives.</title>
        <authorList>
            <person name="Hosaka K."/>
        </authorList>
    </citation>
    <scope>NUCLEOTIDE SEQUENCE</scope>
    <source>
        <tissue evidence="2">Young leaves</tissue>
    </source>
</reference>
<dbReference type="AlphaFoldDB" id="A0AAF0QL73"/>
<organism evidence="2 3">
    <name type="scientific">Solanum verrucosum</name>
    <dbReference type="NCBI Taxonomy" id="315347"/>
    <lineage>
        <taxon>Eukaryota</taxon>
        <taxon>Viridiplantae</taxon>
        <taxon>Streptophyta</taxon>
        <taxon>Embryophyta</taxon>
        <taxon>Tracheophyta</taxon>
        <taxon>Spermatophyta</taxon>
        <taxon>Magnoliopsida</taxon>
        <taxon>eudicotyledons</taxon>
        <taxon>Gunneridae</taxon>
        <taxon>Pentapetalae</taxon>
        <taxon>asterids</taxon>
        <taxon>lamiids</taxon>
        <taxon>Solanales</taxon>
        <taxon>Solanaceae</taxon>
        <taxon>Solanoideae</taxon>
        <taxon>Solaneae</taxon>
        <taxon>Solanum</taxon>
    </lineage>
</organism>
<dbReference type="EMBL" id="CP133615">
    <property type="protein sequence ID" value="WMV25336.1"/>
    <property type="molecule type" value="Genomic_DNA"/>
</dbReference>
<accession>A0AAF0QL73</accession>
<dbReference type="Pfam" id="PF14111">
    <property type="entry name" value="DUF4283"/>
    <property type="match status" value="1"/>
</dbReference>
<sequence length="82" mass="9763">MIIKEGLQYAITENFSYGWSNLEKICKLVLYGVRFKHECKEGFLSDRHILLRLTNMKDYVHVISKPTYFLKAKDQYNIKCDL</sequence>
<protein>
    <recommendedName>
        <fullName evidence="1">DUF4283 domain-containing protein</fullName>
    </recommendedName>
</protein>
<evidence type="ECO:0000313" key="3">
    <source>
        <dbReference type="Proteomes" id="UP001234989"/>
    </source>
</evidence>